<name>A0A4Y2GGW8_ARAVE</name>
<sequence>HSKRPQLPSGKVSVSRPEGSRLETPILQKIRRVWRPLHATQWPNVLPLVWCGSLERVPAKVSPLSSDHGSK</sequence>
<keyword evidence="3" id="KW-1185">Reference proteome</keyword>
<dbReference type="EMBL" id="BGPR01099487">
    <property type="protein sequence ID" value="GBM52850.1"/>
    <property type="molecule type" value="Genomic_DNA"/>
</dbReference>
<gene>
    <name evidence="2" type="ORF">AVEN_4073_1</name>
</gene>
<reference evidence="2 3" key="1">
    <citation type="journal article" date="2019" name="Sci. Rep.">
        <title>Orb-weaving spider Araneus ventricosus genome elucidates the spidroin gene catalogue.</title>
        <authorList>
            <person name="Kono N."/>
            <person name="Nakamura H."/>
            <person name="Ohtoshi R."/>
            <person name="Moran D.A.P."/>
            <person name="Shinohara A."/>
            <person name="Yoshida Y."/>
            <person name="Fujiwara M."/>
            <person name="Mori M."/>
            <person name="Tomita M."/>
            <person name="Arakawa K."/>
        </authorList>
    </citation>
    <scope>NUCLEOTIDE SEQUENCE [LARGE SCALE GENOMIC DNA]</scope>
</reference>
<dbReference type="Proteomes" id="UP000499080">
    <property type="component" value="Unassembled WGS sequence"/>
</dbReference>
<comment type="caution">
    <text evidence="2">The sequence shown here is derived from an EMBL/GenBank/DDBJ whole genome shotgun (WGS) entry which is preliminary data.</text>
</comment>
<accession>A0A4Y2GGW8</accession>
<protein>
    <submittedName>
        <fullName evidence="2">Uncharacterized protein</fullName>
    </submittedName>
</protein>
<evidence type="ECO:0000313" key="3">
    <source>
        <dbReference type="Proteomes" id="UP000499080"/>
    </source>
</evidence>
<evidence type="ECO:0000256" key="1">
    <source>
        <dbReference type="SAM" id="MobiDB-lite"/>
    </source>
</evidence>
<feature type="region of interest" description="Disordered" evidence="1">
    <location>
        <begin position="1"/>
        <end position="20"/>
    </location>
</feature>
<organism evidence="2 3">
    <name type="scientific">Araneus ventricosus</name>
    <name type="common">Orbweaver spider</name>
    <name type="synonym">Epeira ventricosa</name>
    <dbReference type="NCBI Taxonomy" id="182803"/>
    <lineage>
        <taxon>Eukaryota</taxon>
        <taxon>Metazoa</taxon>
        <taxon>Ecdysozoa</taxon>
        <taxon>Arthropoda</taxon>
        <taxon>Chelicerata</taxon>
        <taxon>Arachnida</taxon>
        <taxon>Araneae</taxon>
        <taxon>Araneomorphae</taxon>
        <taxon>Entelegynae</taxon>
        <taxon>Araneoidea</taxon>
        <taxon>Araneidae</taxon>
        <taxon>Araneus</taxon>
    </lineage>
</organism>
<proteinExistence type="predicted"/>
<evidence type="ECO:0000313" key="2">
    <source>
        <dbReference type="EMBL" id="GBM52850.1"/>
    </source>
</evidence>
<dbReference type="AlphaFoldDB" id="A0A4Y2GGW8"/>
<feature type="non-terminal residue" evidence="2">
    <location>
        <position position="1"/>
    </location>
</feature>